<keyword evidence="14" id="KW-1267">Proteomics identification</keyword>
<dbReference type="PANTHER" id="PTHR31553:SF1">
    <property type="entry name" value="NF-KAPPA-B ESSENTIAL MODULATOR"/>
    <property type="match status" value="1"/>
</dbReference>
<evidence type="ECO:0000256" key="3">
    <source>
        <dbReference type="ARBA" id="ARBA00022723"/>
    </source>
</evidence>
<dbReference type="BioGRID-ORCS" id="37967">
    <property type="hits" value="0 hits in 3 CRISPR screens"/>
</dbReference>
<comment type="subcellular location">
    <subcellularLocation>
        <location evidence="1">Cytoplasm</location>
    </subcellularLocation>
</comment>
<dbReference type="EMBL" id="AE013599">
    <property type="protein sequence ID" value="AFH08256.1"/>
    <property type="molecule type" value="Genomic_DNA"/>
</dbReference>
<name>A0A0B4K885_DROME</name>
<reference evidence="11 13" key="11">
    <citation type="journal article" date="2015" name="Genome Res.">
        <title>The Release 6 reference sequence of the Drosophila melanogaster genome.</title>
        <authorList>
            <person name="Hoskins R.A."/>
            <person name="Carlson J.W."/>
            <person name="Wan K.H."/>
            <person name="Park S."/>
            <person name="Mendez I."/>
            <person name="Galle S.E."/>
            <person name="Booth B.W."/>
            <person name="Pfeiffer B.D."/>
            <person name="George R.A."/>
            <person name="Svirskas R."/>
            <person name="Krzywinski M."/>
            <person name="Schein J."/>
            <person name="Accardo M.C."/>
            <person name="Damia E."/>
            <person name="Messina G."/>
            <person name="Mendez-Lago M."/>
            <person name="de Pablos B."/>
            <person name="Demakova O.V."/>
            <person name="Andreyeva E.N."/>
            <person name="Boldyreva L.V."/>
            <person name="Marra M."/>
            <person name="Carvalho A.B."/>
            <person name="Dimitri P."/>
            <person name="Villasante A."/>
            <person name="Zhimulev I.F."/>
            <person name="Rubin G.M."/>
            <person name="Karpen G.H."/>
            <person name="Celniker S.E."/>
        </authorList>
    </citation>
    <scope>NUCLEOTIDE SEQUENCE [LARGE SCALE GENOMIC DNA]</scope>
    <source>
        <strain evidence="13">Berkeley</strain>
    </source>
</reference>
<reference evidence="11 13" key="8">
    <citation type="journal article" date="2007" name="Science">
        <title>Sequence finishing and mapping of Drosophila melanogaster heterochromatin.</title>
        <authorList>
            <person name="Hoskins R.A."/>
            <person name="Carlson J.W."/>
            <person name="Kennedy C."/>
            <person name="Acevedo D."/>
            <person name="Evans-Holm M."/>
            <person name="Frise E."/>
            <person name="Wan K.H."/>
            <person name="Park S."/>
            <person name="Mendez-Lago M."/>
            <person name="Rossi F."/>
            <person name="Villasante A."/>
            <person name="Dimitri P."/>
            <person name="Karpen G.H."/>
            <person name="Celniker S.E."/>
        </authorList>
    </citation>
    <scope>NUCLEOTIDE SEQUENCE [LARGE SCALE GENOMIC DNA]</scope>
    <source>
        <strain evidence="13">Berkeley</strain>
    </source>
</reference>
<keyword evidence="3" id="KW-0479">Metal-binding</keyword>
<dbReference type="GO" id="GO:0008270">
    <property type="term" value="F:zinc ion binding"/>
    <property type="evidence" value="ECO:0007669"/>
    <property type="project" value="UniProtKB-KW"/>
</dbReference>
<dbReference type="AlphaFoldDB" id="A0A0B4K885"/>
<evidence type="ECO:0000256" key="7">
    <source>
        <dbReference type="PROSITE-ProRule" id="PRU01142"/>
    </source>
</evidence>
<reference evidence="11 13" key="5">
    <citation type="journal article" date="2002" name="Genome Biol.">
        <title>Heterochromatic sequences in a Drosophila whole-genome shotgun assembly.</title>
        <authorList>
            <person name="Hoskins R.A."/>
            <person name="Smith C.D."/>
            <person name="Carlson J.W."/>
            <person name="Carvalho A.B."/>
            <person name="Halpern A."/>
            <person name="Kaminker J.S."/>
            <person name="Kennedy C."/>
            <person name="Mungall C.J."/>
            <person name="Sullivan B.A."/>
            <person name="Sutton G.G."/>
            <person name="Yasuhara J.C."/>
            <person name="Wakimoto B.T."/>
            <person name="Myers E.W."/>
            <person name="Celniker S.E."/>
            <person name="Rubin G.M."/>
            <person name="Karpen G.H."/>
        </authorList>
    </citation>
    <scope>NUCLEOTIDE SEQUENCE [LARGE SCALE GENOMIC DNA]</scope>
    <source>
        <strain evidence="13">Berkeley</strain>
    </source>
</reference>
<reference evidence="11 13" key="9">
    <citation type="journal article" date="2015" name="G3 (Bethesda)">
        <title>Gene Model Annotations for Drosophila melanogaster: Impact of High-Throughput Data.</title>
        <authorList>
            <consortium name="FlyBase Consortium"/>
            <person name="Matthews B.B."/>
            <person name="Dos Santos G."/>
            <person name="Crosby M.A."/>
            <person name="Emmert D.B."/>
            <person name="St Pierre S.E."/>
            <person name="Gramates L.S."/>
            <person name="Zhou P."/>
            <person name="Schroeder A.J."/>
            <person name="Falls K."/>
            <person name="Strelets V."/>
            <person name="Russo S.M."/>
            <person name="Gelbart W.M."/>
            <person name="null"/>
        </authorList>
    </citation>
    <scope>NUCLEOTIDE SEQUENCE [LARGE SCALE GENOMIC DNA]</scope>
    <source>
        <strain evidence="13">Berkeley</strain>
    </source>
</reference>
<dbReference type="OrthoDB" id="6343844at2759"/>
<dbReference type="RefSeq" id="NP_001246503.1">
    <property type="nucleotide sequence ID" value="NM_001259574.2"/>
</dbReference>
<organism evidence="11 13">
    <name type="scientific">Drosophila melanogaster</name>
    <name type="common">Fruit fly</name>
    <dbReference type="NCBI Taxonomy" id="7227"/>
    <lineage>
        <taxon>Eukaryota</taxon>
        <taxon>Metazoa</taxon>
        <taxon>Ecdysozoa</taxon>
        <taxon>Arthropoda</taxon>
        <taxon>Hexapoda</taxon>
        <taxon>Insecta</taxon>
        <taxon>Pterygota</taxon>
        <taxon>Neoptera</taxon>
        <taxon>Endopterygota</taxon>
        <taxon>Diptera</taxon>
        <taxon>Brachycera</taxon>
        <taxon>Muscomorpha</taxon>
        <taxon>Ephydroidea</taxon>
        <taxon>Drosophilidae</taxon>
        <taxon>Drosophila</taxon>
        <taxon>Sophophora</taxon>
    </lineage>
</organism>
<reference evidence="11 13" key="7">
    <citation type="journal article" date="2007" name="Science">
        <title>The Release 5.1 annotation of Drosophila melanogaster heterochromatin.</title>
        <authorList>
            <person name="Smith C.D."/>
            <person name="Shu S."/>
            <person name="Mungall C.J."/>
            <person name="Karpen G.H."/>
        </authorList>
    </citation>
    <scope>NUCLEOTIDE SEQUENCE [LARGE SCALE GENOMIC DNA]</scope>
    <source>
        <strain evidence="13">Berkeley</strain>
    </source>
</reference>
<feature type="coiled-coil region" evidence="8">
    <location>
        <begin position="295"/>
        <end position="322"/>
    </location>
</feature>
<dbReference type="Pfam" id="PF16516">
    <property type="entry name" value="CC2-LZ"/>
    <property type="match status" value="1"/>
</dbReference>
<evidence type="ECO:0000313" key="12">
    <source>
        <dbReference type="FlyBase" id="FBgn0041205"/>
    </source>
</evidence>
<dbReference type="PROSITE" id="PS51801">
    <property type="entry name" value="ZF_CCHC_NOA"/>
    <property type="match status" value="1"/>
</dbReference>
<dbReference type="FlyBase" id="FBgn0041205">
    <property type="gene designation" value="key"/>
</dbReference>
<dbReference type="VEuPathDB" id="VectorBase:FBgn0041205"/>
<protein>
    <submittedName>
        <fullName evidence="11">Kenny, isoform B</fullName>
    </submittedName>
</protein>
<keyword evidence="5" id="KW-0862">Zinc</keyword>
<feature type="compositionally biased region" description="Polar residues" evidence="9">
    <location>
        <begin position="325"/>
        <end position="337"/>
    </location>
</feature>
<dbReference type="CTD" id="37967"/>
<dbReference type="InterPro" id="IPR032419">
    <property type="entry name" value="CC2-LZ_dom"/>
</dbReference>
<dbReference type="InterPro" id="IPR034735">
    <property type="entry name" value="NEMO_ZF"/>
</dbReference>
<reference evidence="11 13" key="10">
    <citation type="journal article" date="2015" name="G3 (Bethesda)">
        <title>Gene Model Annotations for Drosophila melanogaster: The Rule-Benders.</title>
        <authorList>
            <consortium name="FlyBase Consortium"/>
            <person name="Crosby M.A."/>
            <person name="Gramates L.S."/>
            <person name="Dos Santos G."/>
            <person name="Matthews B.B."/>
            <person name="St Pierre S.E."/>
            <person name="Zhou P."/>
            <person name="Schroeder A.J."/>
            <person name="Falls K."/>
            <person name="Emmert D.B."/>
            <person name="Russo S.M."/>
            <person name="Gelbart W.M."/>
            <person name="null"/>
        </authorList>
    </citation>
    <scope>NUCLEOTIDE SEQUENCE [LARGE SCALE GENOMIC DNA]</scope>
    <source>
        <strain evidence="13">Berkeley</strain>
    </source>
</reference>
<feature type="compositionally biased region" description="Basic and acidic residues" evidence="9">
    <location>
        <begin position="338"/>
        <end position="347"/>
    </location>
</feature>
<evidence type="ECO:0000256" key="4">
    <source>
        <dbReference type="ARBA" id="ARBA00022771"/>
    </source>
</evidence>
<dbReference type="SMR" id="A0A0B4K885"/>
<sequence>MSDEESFVILGSSPCSSLMPDSSLRSDVCGNAQEAKETVASTSTQPPTVNCIPVSITASQQQHKSLDSGSSQQQSLATSFIMGEIQSDVLKNSVYSQFPSLCSLQGSAEEVVKLQNMMTEYLALKSTLDKVNQTMLNYHNLTQQWRQEAADREHQYKEHVKECQAQIAILRVENQELKRDLETKIEQIEGVHTIRLKEQDELRKSVSEKQSLIDNMRVEIDKLKQLNHSFEFVPEYATESKSQELIKKMQLDINELKARDIQKQEVIKGLQIQNDIYRRDFEMERADREKNAGEKDQYLMDLRSLQRRNQELIEALAESHKASKACSTASPLSSSRSNLREEQRPVRILDPTGASSRTSDTTLRCPICSKSFNALSVLQSHVNDCLDKN</sequence>
<dbReference type="Gene3D" id="1.20.5.990">
    <property type="entry name" value="Nemo cc2-lz domain - 1d5 darpin complex"/>
    <property type="match status" value="1"/>
</dbReference>
<accession>A0A0B4K885</accession>
<dbReference type="CDD" id="cd09803">
    <property type="entry name" value="UBAN"/>
    <property type="match status" value="1"/>
</dbReference>
<feature type="region of interest" description="Disordered" evidence="9">
    <location>
        <begin position="324"/>
        <end position="360"/>
    </location>
</feature>
<evidence type="ECO:0007829" key="14">
    <source>
        <dbReference type="PeptideAtlas" id="A0A0B4K885"/>
    </source>
</evidence>
<keyword evidence="4 7" id="KW-0863">Zinc-finger</keyword>
<evidence type="ECO:0000256" key="6">
    <source>
        <dbReference type="ARBA" id="ARBA00023054"/>
    </source>
</evidence>
<dbReference type="PANTHER" id="PTHR31553">
    <property type="entry name" value="NF-KAPPA-B ESSENTIAL MODULATOR"/>
    <property type="match status" value="1"/>
</dbReference>
<reference evidence="11 13" key="2">
    <citation type="journal article" date="2002" name="Genome Biol.">
        <title>Finishing a whole-genome shotgun: release 3 of the Drosophila melanogaster euchromatic genome sequence.</title>
        <authorList>
            <person name="Celniker S.E."/>
            <person name="Wheeler D.A."/>
            <person name="Kronmiller B."/>
            <person name="Carlson J.W."/>
            <person name="Halpern A."/>
            <person name="Patel S."/>
            <person name="Adams M."/>
            <person name="Champe M."/>
            <person name="Dugan S.P."/>
            <person name="Frise E."/>
            <person name="Hodgson A."/>
            <person name="George R.A."/>
            <person name="Hoskins R.A."/>
            <person name="Laverty T."/>
            <person name="Muzny D.M."/>
            <person name="Nelson C.R."/>
            <person name="Pacleb J.M."/>
            <person name="Park S."/>
            <person name="Pfeiffer B.D."/>
            <person name="Richards S."/>
            <person name="Sodergren E.J."/>
            <person name="Svirskas R."/>
            <person name="Tabor P.E."/>
            <person name="Wan K."/>
            <person name="Stapleton M."/>
            <person name="Sutton G.G."/>
            <person name="Venter C."/>
            <person name="Weinstock G."/>
            <person name="Scherer S.E."/>
            <person name="Myers E.W."/>
            <person name="Gibbs R.A."/>
            <person name="Rubin G.M."/>
        </authorList>
    </citation>
    <scope>NUCLEOTIDE SEQUENCE [LARGE SCALE GENOMIC DNA]</scope>
    <source>
        <strain evidence="13">Berkeley</strain>
    </source>
</reference>
<evidence type="ECO:0000256" key="5">
    <source>
        <dbReference type="ARBA" id="ARBA00022833"/>
    </source>
</evidence>
<reference evidence="11 13" key="3">
    <citation type="journal article" date="2002" name="Genome Biol.">
        <title>Annotation of the Drosophila melanogaster euchromatic genome: a systematic review.</title>
        <authorList>
            <person name="Misra S."/>
            <person name="Crosby M.A."/>
            <person name="Mungall C.J."/>
            <person name="Matthews B.B."/>
            <person name="Campbell K.S."/>
            <person name="Hradecky P."/>
            <person name="Huang Y."/>
            <person name="Kaminker J.S."/>
            <person name="Millburn G.H."/>
            <person name="Prochnik S.E."/>
            <person name="Smith C.D."/>
            <person name="Tupy J.L."/>
            <person name="Whitfied E.J."/>
            <person name="Bayraktaroglu L."/>
            <person name="Berman B.P."/>
            <person name="Bettencourt B.R."/>
            <person name="Celniker S.E."/>
            <person name="de Grey A.D."/>
            <person name="Drysdale R.A."/>
            <person name="Harris N.L."/>
            <person name="Richter J."/>
            <person name="Russo S."/>
            <person name="Schroeder A.J."/>
            <person name="Shu S.Q."/>
            <person name="Stapleton M."/>
            <person name="Yamada C."/>
            <person name="Ashburner M."/>
            <person name="Gelbart W.M."/>
            <person name="Rubin G.M."/>
            <person name="Lewis S.E."/>
        </authorList>
    </citation>
    <scope>GENOME REANNOTATION</scope>
    <source>
        <strain evidence="13">Berkeley</strain>
    </source>
</reference>
<evidence type="ECO:0000256" key="2">
    <source>
        <dbReference type="ARBA" id="ARBA00022490"/>
    </source>
</evidence>
<proteinExistence type="evidence at protein level"/>
<evidence type="ECO:0000259" key="10">
    <source>
        <dbReference type="PROSITE" id="PS51801"/>
    </source>
</evidence>
<gene>
    <name evidence="11 12" type="primary">key</name>
    <name evidence="11" type="synonym">dIKK</name>
    <name evidence="11" type="synonym">dIKK-gamma</name>
    <name evidence="11" type="synonym">dIKKgamma</name>
    <name evidence="11" type="synonym">Dmel\CG16910</name>
    <name evidence="11" type="synonym">DmIKK-gamma</name>
    <name evidence="11" type="synonym">DmIKKgamma</name>
    <name evidence="11" type="synonym">Dmikkgamma</name>
    <name evidence="11" type="synonym">dmIKKgamma</name>
    <name evidence="11" type="synonym">IKK</name>
    <name evidence="11" type="synonym">IKK-gamma</name>
    <name evidence="11" type="synonym">IKK[[gamma]]</name>
    <name evidence="11" type="synonym">IKKG</name>
    <name evidence="11" type="synonym">IKKg</name>
    <name evidence="11" type="synonym">IKKgamma</name>
    <name evidence="11" type="synonym">Ikkgammabeta</name>
    <name evidence="11" type="synonym">Kenny</name>
    <name evidence="11" type="synonym">KEY</name>
    <name evidence="11" type="synonym">Key</name>
    <name evidence="11 12" type="ORF">CG16910</name>
    <name evidence="11" type="ORF">Dmel_CG16910</name>
</gene>
<evidence type="ECO:0000256" key="1">
    <source>
        <dbReference type="ARBA" id="ARBA00004496"/>
    </source>
</evidence>
<feature type="coiled-coil region" evidence="8">
    <location>
        <begin position="160"/>
        <end position="259"/>
    </location>
</feature>
<dbReference type="OMA" id="VAMRKNF"/>
<reference evidence="11 13" key="1">
    <citation type="journal article" date="2000" name="Science">
        <title>The genome sequence of Drosophila melanogaster.</title>
        <authorList>
            <person name="Adams M.D."/>
            <person name="Celniker S.E."/>
            <person name="Holt R.A."/>
            <person name="Evans C.A."/>
            <person name="Gocayne J.D."/>
            <person name="Amanatides P.G."/>
            <person name="Scherer S.E."/>
            <person name="Li P.W."/>
            <person name="Hoskins R.A."/>
            <person name="Galle R.F."/>
            <person name="George R.A."/>
            <person name="Lewis S.E."/>
            <person name="Richards S."/>
            <person name="Ashburner M."/>
            <person name="Henderson S.N."/>
            <person name="Sutton G.G."/>
            <person name="Wortman J.R."/>
            <person name="Yandell M.D."/>
            <person name="Zhang Q."/>
            <person name="Chen L.X."/>
            <person name="Brandon R.C."/>
            <person name="Rogers Y.H."/>
            <person name="Blazej R.G."/>
            <person name="Champe M."/>
            <person name="Pfeiffer B.D."/>
            <person name="Wan K.H."/>
            <person name="Doyle C."/>
            <person name="Baxter E.G."/>
            <person name="Helt G."/>
            <person name="Nelson C.R."/>
            <person name="Gabor G.L."/>
            <person name="Abril J.F."/>
            <person name="Agbayani A."/>
            <person name="An H.J."/>
            <person name="Andrews-Pfannkoch C."/>
            <person name="Baldwin D."/>
            <person name="Ballew R.M."/>
            <person name="Basu A."/>
            <person name="Baxendale J."/>
            <person name="Bayraktaroglu L."/>
            <person name="Beasley E.M."/>
            <person name="Beeson K.Y."/>
            <person name="Benos P.V."/>
            <person name="Berman B.P."/>
            <person name="Bhandari D."/>
            <person name="Bolshakov S."/>
            <person name="Borkova D."/>
            <person name="Botchan M.R."/>
            <person name="Bouck J."/>
            <person name="Brokstein P."/>
            <person name="Brottier P."/>
            <person name="Burtis K.C."/>
            <person name="Busam D.A."/>
            <person name="Butler H."/>
            <person name="Cadieu E."/>
            <person name="Center A."/>
            <person name="Chandra I."/>
            <person name="Cherry J.M."/>
            <person name="Cawley S."/>
            <person name="Dahlke C."/>
            <person name="Davenport L.B."/>
            <person name="Davies P."/>
            <person name="de Pablos B."/>
            <person name="Delcher A."/>
            <person name="Deng Z."/>
            <person name="Mays A.D."/>
            <person name="Dew I."/>
            <person name="Dietz S.M."/>
            <person name="Dodson K."/>
            <person name="Doup L.E."/>
            <person name="Downes M."/>
            <person name="Dugan-Rocha S."/>
            <person name="Dunkov B.C."/>
            <person name="Dunn P."/>
            <person name="Durbin K.J."/>
            <person name="Evangelista C.C."/>
            <person name="Ferraz C."/>
            <person name="Ferriera S."/>
            <person name="Fleischmann W."/>
            <person name="Fosler C."/>
            <person name="Gabrielian A.E."/>
            <person name="Garg N.S."/>
            <person name="Gelbart W.M."/>
            <person name="Glasser K."/>
            <person name="Glodek A."/>
            <person name="Gong F."/>
            <person name="Gorrell J.H."/>
            <person name="Gu Z."/>
            <person name="Guan P."/>
            <person name="Harris M."/>
            <person name="Harris N.L."/>
            <person name="Harvey D."/>
            <person name="Heiman T.J."/>
            <person name="Hernandez J.R."/>
            <person name="Houck J."/>
            <person name="Hostin D."/>
            <person name="Houston K.A."/>
            <person name="Howland T.J."/>
            <person name="Wei M.H."/>
            <person name="Ibegwam C."/>
            <person name="Jalali M."/>
            <person name="Kalush F."/>
            <person name="Karpen G.H."/>
            <person name="Ke Z."/>
            <person name="Kennison J.A."/>
            <person name="Ketchum K.A."/>
            <person name="Kimmel B.E."/>
            <person name="Kodira C.D."/>
            <person name="Kraft C."/>
            <person name="Kravitz S."/>
            <person name="Kulp D."/>
            <person name="Lai Z."/>
            <person name="Lasko P."/>
            <person name="Lei Y."/>
            <person name="Levitsky A.A."/>
            <person name="Li J."/>
            <person name="Li Z."/>
            <person name="Liang Y."/>
            <person name="Lin X."/>
            <person name="Liu X."/>
            <person name="Mattei B."/>
            <person name="McIntosh T.C."/>
            <person name="McLeod M.P."/>
            <person name="McPherson D."/>
            <person name="Merkulov G."/>
            <person name="Milshina N.V."/>
            <person name="Mobarry C."/>
            <person name="Morris J."/>
            <person name="Moshrefi A."/>
            <person name="Mount S.M."/>
            <person name="Moy M."/>
            <person name="Murphy B."/>
            <person name="Murphy L."/>
            <person name="Muzny D.M."/>
            <person name="Nelson D.L."/>
            <person name="Nelson D.R."/>
            <person name="Nelson K.A."/>
            <person name="Nixon K."/>
            <person name="Nusskern D.R."/>
            <person name="Pacleb J.M."/>
            <person name="Palazzolo M."/>
            <person name="Pittman G.S."/>
            <person name="Pan S."/>
            <person name="Pollard J."/>
            <person name="Puri V."/>
            <person name="Reese M.G."/>
            <person name="Reinert K."/>
            <person name="Remington K."/>
            <person name="Saunders R.D."/>
            <person name="Scheeler F."/>
            <person name="Shen H."/>
            <person name="Shue B.C."/>
            <person name="Siden-Kiamos I."/>
            <person name="Simpson M."/>
            <person name="Skupski M.P."/>
            <person name="Smith T."/>
            <person name="Spier E."/>
            <person name="Spradling A.C."/>
            <person name="Stapleton M."/>
            <person name="Strong R."/>
            <person name="Sun E."/>
            <person name="Svirskas R."/>
            <person name="Tector C."/>
            <person name="Turner R."/>
            <person name="Venter E."/>
            <person name="Wang A.H."/>
            <person name="Wang X."/>
            <person name="Wang Z.Y."/>
            <person name="Wassarman D.A."/>
            <person name="Weinstock G.M."/>
            <person name="Weissenbach J."/>
            <person name="Williams S.M."/>
            <person name="WoodageT"/>
            <person name="Worley K.C."/>
            <person name="Wu D."/>
            <person name="Yang S."/>
            <person name="Yao Q.A."/>
            <person name="Ye J."/>
            <person name="Yeh R.F."/>
            <person name="Zaveri J.S."/>
            <person name="Zhan M."/>
            <person name="Zhang G."/>
            <person name="Zhao Q."/>
            <person name="Zheng L."/>
            <person name="Zheng X.H."/>
            <person name="Zhong F.N."/>
            <person name="Zhong W."/>
            <person name="Zhou X."/>
            <person name="Zhu S."/>
            <person name="Zhu X."/>
            <person name="Smith H.O."/>
            <person name="Gibbs R.A."/>
            <person name="Myers E.W."/>
            <person name="Rubin G.M."/>
            <person name="Venter J.C."/>
        </authorList>
    </citation>
    <scope>NUCLEOTIDE SEQUENCE [LARGE SCALE GENOMIC DNA]</scope>
    <source>
        <strain evidence="13">Berkeley</strain>
    </source>
</reference>
<evidence type="ECO:0000256" key="8">
    <source>
        <dbReference type="SAM" id="Coils"/>
    </source>
</evidence>
<evidence type="ECO:0000313" key="13">
    <source>
        <dbReference type="Proteomes" id="UP000000803"/>
    </source>
</evidence>
<keyword evidence="2" id="KW-0963">Cytoplasm</keyword>
<dbReference type="Bgee" id="FBgn0041205">
    <property type="expression patterns" value="Expressed in copper cell (Drosophila) in digestive tract and 129 other cell types or tissues"/>
</dbReference>
<keyword evidence="6 8" id="KW-0175">Coiled coil</keyword>
<dbReference type="PhylomeDB" id="A0A0B4K885"/>
<reference evidence="11 13" key="6">
    <citation type="journal article" date="2005" name="PLoS Comput. Biol.">
        <title>Combined evidence annotation of transposable elements in genome sequences.</title>
        <authorList>
            <person name="Quesneville H."/>
            <person name="Bergman C.M."/>
            <person name="Andrieu O."/>
            <person name="Autard D."/>
            <person name="Nouaud D."/>
            <person name="Ashburner M."/>
            <person name="Anxolabehere D."/>
        </authorList>
    </citation>
    <scope>NUCLEOTIDE SEQUENCE [LARGE SCALE GENOMIC DNA]</scope>
    <source>
        <strain evidence="13">Berkeley</strain>
    </source>
</reference>
<dbReference type="GeneID" id="37967"/>
<reference evidence="11 13" key="4">
    <citation type="journal article" date="2002" name="Genome Biol.">
        <title>The transposable elements of the Drosophila melanogaster euchromatin: a genomics perspective.</title>
        <authorList>
            <person name="Kaminker J.S."/>
            <person name="Bergman C.M."/>
            <person name="Kronmiller B."/>
            <person name="Carlson J."/>
            <person name="Svirskas R."/>
            <person name="Patel S."/>
            <person name="Frise E."/>
            <person name="Wheeler D.A."/>
            <person name="Lewis S.E."/>
            <person name="Rubin G.M."/>
            <person name="Ashburner M."/>
            <person name="Celniker S.E."/>
        </authorList>
    </citation>
    <scope>NUCLEOTIDE SEQUENCE [LARGE SCALE GENOMIC DNA]</scope>
    <source>
        <strain evidence="13">Berkeley</strain>
    </source>
</reference>
<dbReference type="InterPro" id="IPR051301">
    <property type="entry name" value="Optineurin/NFkB_EssMod"/>
</dbReference>
<dbReference type="GO" id="GO:0005737">
    <property type="term" value="C:cytoplasm"/>
    <property type="evidence" value="ECO:0007669"/>
    <property type="project" value="UniProtKB-SubCell"/>
</dbReference>
<feature type="domain" description="CCHC NOA-type" evidence="10">
    <location>
        <begin position="357"/>
        <end position="387"/>
    </location>
</feature>
<evidence type="ECO:0000313" key="11">
    <source>
        <dbReference type="EMBL" id="AFH08256.1"/>
    </source>
</evidence>
<dbReference type="AGR" id="FB:FBgn0041205"/>
<dbReference type="GO" id="GO:0070530">
    <property type="term" value="F:K63-linked polyubiquitin modification-dependent protein binding"/>
    <property type="evidence" value="ECO:0007669"/>
    <property type="project" value="InterPro"/>
</dbReference>
<dbReference type="ExpressionAtlas" id="A0A0B4K885">
    <property type="expression patterns" value="baseline and differential"/>
</dbReference>
<evidence type="ECO:0000256" key="9">
    <source>
        <dbReference type="SAM" id="MobiDB-lite"/>
    </source>
</evidence>
<dbReference type="Proteomes" id="UP000000803">
    <property type="component" value="Chromosome 2R"/>
</dbReference>
<keyword evidence="13" id="KW-1185">Reference proteome</keyword>